<keyword evidence="9" id="KW-1185">Reference proteome</keyword>
<gene>
    <name evidence="8" type="ORF">CW751_12485</name>
</gene>
<dbReference type="Proteomes" id="UP000236654">
    <property type="component" value="Unassembled WGS sequence"/>
</dbReference>
<keyword evidence="7" id="KW-0813">Transport</keyword>
<sequence length="144" mass="15983">MGFSSQNKVKIEGGMASMTDLVFLLLVFFIIMSTMAEKNTPVELPQPTEKLDTSKENATTTVVITEDDLYQIMLSDASNSNNPFGVKTDGVSYDEMRDFLIQEVEKTPEMKVKIAGARKASYEAVFQILALSKAKGWKPVLAYD</sequence>
<protein>
    <recommendedName>
        <fullName evidence="10">Biopolymer transporter ExbD</fullName>
    </recommendedName>
</protein>
<dbReference type="Pfam" id="PF02472">
    <property type="entry name" value="ExbD"/>
    <property type="match status" value="1"/>
</dbReference>
<keyword evidence="3" id="KW-1003">Cell membrane</keyword>
<comment type="similarity">
    <text evidence="2 7">Belongs to the ExbD/TolR family.</text>
</comment>
<evidence type="ECO:0000256" key="4">
    <source>
        <dbReference type="ARBA" id="ARBA00022692"/>
    </source>
</evidence>
<dbReference type="RefSeq" id="WP_101335364.1">
    <property type="nucleotide sequence ID" value="NZ_PJNI01000016.1"/>
</dbReference>
<dbReference type="EMBL" id="PJNI01000016">
    <property type="protein sequence ID" value="PKR79895.1"/>
    <property type="molecule type" value="Genomic_DNA"/>
</dbReference>
<evidence type="ECO:0000256" key="5">
    <source>
        <dbReference type="ARBA" id="ARBA00022989"/>
    </source>
</evidence>
<organism evidence="8 9">
    <name type="scientific">Brumimicrobium salinarum</name>
    <dbReference type="NCBI Taxonomy" id="2058658"/>
    <lineage>
        <taxon>Bacteria</taxon>
        <taxon>Pseudomonadati</taxon>
        <taxon>Bacteroidota</taxon>
        <taxon>Flavobacteriia</taxon>
        <taxon>Flavobacteriales</taxon>
        <taxon>Crocinitomicaceae</taxon>
        <taxon>Brumimicrobium</taxon>
    </lineage>
</organism>
<keyword evidence="6" id="KW-0472">Membrane</keyword>
<name>A0A2I0R020_9FLAO</name>
<keyword evidence="4 7" id="KW-0812">Transmembrane</keyword>
<evidence type="ECO:0000256" key="7">
    <source>
        <dbReference type="RuleBase" id="RU003879"/>
    </source>
</evidence>
<dbReference type="OrthoDB" id="9793581at2"/>
<evidence type="ECO:0000313" key="9">
    <source>
        <dbReference type="Proteomes" id="UP000236654"/>
    </source>
</evidence>
<evidence type="ECO:0000256" key="6">
    <source>
        <dbReference type="ARBA" id="ARBA00023136"/>
    </source>
</evidence>
<comment type="subcellular location">
    <subcellularLocation>
        <location evidence="1">Cell membrane</location>
        <topology evidence="1">Single-pass membrane protein</topology>
    </subcellularLocation>
    <subcellularLocation>
        <location evidence="7">Cell membrane</location>
        <topology evidence="7">Single-pass type II membrane protein</topology>
    </subcellularLocation>
</comment>
<keyword evidence="5" id="KW-1133">Transmembrane helix</keyword>
<evidence type="ECO:0008006" key="10">
    <source>
        <dbReference type="Google" id="ProtNLM"/>
    </source>
</evidence>
<evidence type="ECO:0000256" key="1">
    <source>
        <dbReference type="ARBA" id="ARBA00004162"/>
    </source>
</evidence>
<dbReference type="GO" id="GO:0015031">
    <property type="term" value="P:protein transport"/>
    <property type="evidence" value="ECO:0007669"/>
    <property type="project" value="UniProtKB-KW"/>
</dbReference>
<reference evidence="8 9" key="1">
    <citation type="submission" date="2017-12" db="EMBL/GenBank/DDBJ databases">
        <title>The draft genome sequence of Brumimicrobium saltpan LHR20.</title>
        <authorList>
            <person name="Do Z.-J."/>
            <person name="Luo H.-R."/>
        </authorList>
    </citation>
    <scope>NUCLEOTIDE SEQUENCE [LARGE SCALE GENOMIC DNA]</scope>
    <source>
        <strain evidence="8 9">LHR20</strain>
    </source>
</reference>
<accession>A0A2I0R020</accession>
<evidence type="ECO:0000256" key="3">
    <source>
        <dbReference type="ARBA" id="ARBA00022475"/>
    </source>
</evidence>
<evidence type="ECO:0000256" key="2">
    <source>
        <dbReference type="ARBA" id="ARBA00005811"/>
    </source>
</evidence>
<dbReference type="GO" id="GO:0022857">
    <property type="term" value="F:transmembrane transporter activity"/>
    <property type="evidence" value="ECO:0007669"/>
    <property type="project" value="InterPro"/>
</dbReference>
<dbReference type="PANTHER" id="PTHR30558">
    <property type="entry name" value="EXBD MEMBRANE COMPONENT OF PMF-DRIVEN MACROMOLECULE IMPORT SYSTEM"/>
    <property type="match status" value="1"/>
</dbReference>
<dbReference type="GO" id="GO:0005886">
    <property type="term" value="C:plasma membrane"/>
    <property type="evidence" value="ECO:0007669"/>
    <property type="project" value="UniProtKB-SubCell"/>
</dbReference>
<proteinExistence type="inferred from homology"/>
<keyword evidence="7" id="KW-0653">Protein transport</keyword>
<comment type="caution">
    <text evidence="8">The sequence shown here is derived from an EMBL/GenBank/DDBJ whole genome shotgun (WGS) entry which is preliminary data.</text>
</comment>
<dbReference type="AlphaFoldDB" id="A0A2I0R020"/>
<dbReference type="PANTHER" id="PTHR30558:SF3">
    <property type="entry name" value="BIOPOLYMER TRANSPORT PROTEIN EXBD-RELATED"/>
    <property type="match status" value="1"/>
</dbReference>
<dbReference type="InterPro" id="IPR003400">
    <property type="entry name" value="ExbD"/>
</dbReference>
<evidence type="ECO:0000313" key="8">
    <source>
        <dbReference type="EMBL" id="PKR79895.1"/>
    </source>
</evidence>